<dbReference type="SUPFAM" id="SSF46785">
    <property type="entry name" value="Winged helix' DNA-binding domain"/>
    <property type="match status" value="1"/>
</dbReference>
<keyword evidence="6" id="KW-1185">Reference proteome</keyword>
<keyword evidence="4" id="KW-0238">DNA-binding</keyword>
<keyword evidence="3" id="KW-0859">Xylose metabolism</keyword>
<dbReference type="Pfam" id="PF00480">
    <property type="entry name" value="ROK"/>
    <property type="match status" value="1"/>
</dbReference>
<dbReference type="RefSeq" id="WP_310224424.1">
    <property type="nucleotide sequence ID" value="NZ_JAVDSB010000001.1"/>
</dbReference>
<dbReference type="PANTHER" id="PTHR18964:SF149">
    <property type="entry name" value="BIFUNCTIONAL UDP-N-ACETYLGLUCOSAMINE 2-EPIMERASE_N-ACETYLMANNOSAMINE KINASE"/>
    <property type="match status" value="1"/>
</dbReference>
<organism evidence="5 6">
    <name type="scientific">Paenibacillus qinlingensis</name>
    <dbReference type="NCBI Taxonomy" id="1837343"/>
    <lineage>
        <taxon>Bacteria</taxon>
        <taxon>Bacillati</taxon>
        <taxon>Bacillota</taxon>
        <taxon>Bacilli</taxon>
        <taxon>Bacillales</taxon>
        <taxon>Paenibacillaceae</taxon>
        <taxon>Paenibacillus</taxon>
    </lineage>
</organism>
<dbReference type="CDD" id="cd00090">
    <property type="entry name" value="HTH_ARSR"/>
    <property type="match status" value="1"/>
</dbReference>
<dbReference type="InterPro" id="IPR011991">
    <property type="entry name" value="ArsR-like_HTH"/>
</dbReference>
<evidence type="ECO:0000256" key="4">
    <source>
        <dbReference type="ARBA" id="ARBA00023125"/>
    </source>
</evidence>
<dbReference type="EMBL" id="JAVDSB010000001">
    <property type="protein sequence ID" value="MDR6550064.1"/>
    <property type="molecule type" value="Genomic_DNA"/>
</dbReference>
<comment type="caution">
    <text evidence="5">The sequence shown here is derived from an EMBL/GenBank/DDBJ whole genome shotgun (WGS) entry which is preliminary data.</text>
</comment>
<evidence type="ECO:0000256" key="3">
    <source>
        <dbReference type="ARBA" id="ARBA00022629"/>
    </source>
</evidence>
<dbReference type="GO" id="GO:0016301">
    <property type="term" value="F:kinase activity"/>
    <property type="evidence" value="ECO:0007669"/>
    <property type="project" value="UniProtKB-KW"/>
</dbReference>
<sequence>MTIRNKHVEQKSKLAILQALRMHGSSPRIRLATLTGLSRAAVSSAITELMESGLVIERELLQSTGGRPPIAIQLTPRTHAVIGADYEHQQWTLGAFDLIGHTMNMIQIPVGQSDPQSAIEMLTKQLPAFIKSIEAPIIPVLGLGMPGLIDTEHGIIVSASDLGWERVDIRKLIEDRIDWPTIVLNRHRARGLAECRFGSGSKNSHMIYVGVGTGIAAGLFHNQRLLSGALGGAGELMGHITIVPDGPLCPCGNQGCLQMLAAESAIEHEYATLNTDTYEDMTMDTICEAAELGDPIAFLAVTKAASYLGIALATMLNLFNPESIVLGGPIPRASRLYVTTAMKVMKERAMSQIVNGSDFRTAAIDEAGGALGAATFALDERLTYPMLIK</sequence>
<dbReference type="Proteomes" id="UP001267290">
    <property type="component" value="Unassembled WGS sequence"/>
</dbReference>
<dbReference type="PANTHER" id="PTHR18964">
    <property type="entry name" value="ROK (REPRESSOR, ORF, KINASE) FAMILY"/>
    <property type="match status" value="1"/>
</dbReference>
<dbReference type="Gene3D" id="3.30.420.40">
    <property type="match status" value="2"/>
</dbReference>
<dbReference type="InterPro" id="IPR043129">
    <property type="entry name" value="ATPase_NBD"/>
</dbReference>
<proteinExistence type="inferred from homology"/>
<dbReference type="Pfam" id="PF13412">
    <property type="entry name" value="HTH_24"/>
    <property type="match status" value="1"/>
</dbReference>
<evidence type="ECO:0000256" key="1">
    <source>
        <dbReference type="ARBA" id="ARBA00002486"/>
    </source>
</evidence>
<dbReference type="Gene3D" id="1.10.10.10">
    <property type="entry name" value="Winged helix-like DNA-binding domain superfamily/Winged helix DNA-binding domain"/>
    <property type="match status" value="1"/>
</dbReference>
<comment type="similarity">
    <text evidence="2">Belongs to the ROK (NagC/XylR) family.</text>
</comment>
<evidence type="ECO:0000256" key="2">
    <source>
        <dbReference type="ARBA" id="ARBA00006479"/>
    </source>
</evidence>
<accession>A0ABU1NRH7</accession>
<evidence type="ECO:0000313" key="6">
    <source>
        <dbReference type="Proteomes" id="UP001267290"/>
    </source>
</evidence>
<protein>
    <submittedName>
        <fullName evidence="5">NBD/HSP70 family sugar kinase</fullName>
    </submittedName>
</protein>
<dbReference type="SUPFAM" id="SSF53067">
    <property type="entry name" value="Actin-like ATPase domain"/>
    <property type="match status" value="2"/>
</dbReference>
<dbReference type="InterPro" id="IPR000600">
    <property type="entry name" value="ROK"/>
</dbReference>
<name>A0ABU1NRH7_9BACL</name>
<gene>
    <name evidence="5" type="ORF">J2736_001247</name>
</gene>
<keyword evidence="3" id="KW-0119">Carbohydrate metabolism</keyword>
<keyword evidence="5" id="KW-0808">Transferase</keyword>
<reference evidence="5 6" key="1">
    <citation type="submission" date="2023-07" db="EMBL/GenBank/DDBJ databases">
        <title>Sorghum-associated microbial communities from plants grown in Nebraska, USA.</title>
        <authorList>
            <person name="Schachtman D."/>
        </authorList>
    </citation>
    <scope>NUCLEOTIDE SEQUENCE [LARGE SCALE GENOMIC DNA]</scope>
    <source>
        <strain evidence="5 6">CC258</strain>
    </source>
</reference>
<dbReference type="InterPro" id="IPR036388">
    <property type="entry name" value="WH-like_DNA-bd_sf"/>
</dbReference>
<dbReference type="InterPro" id="IPR036390">
    <property type="entry name" value="WH_DNA-bd_sf"/>
</dbReference>
<comment type="function">
    <text evidence="1">Transcriptional repressor of xylose-utilizing enzymes.</text>
</comment>
<keyword evidence="5" id="KW-0418">Kinase</keyword>
<evidence type="ECO:0000313" key="5">
    <source>
        <dbReference type="EMBL" id="MDR6550064.1"/>
    </source>
</evidence>